<feature type="compositionally biased region" description="Basic and acidic residues" evidence="1">
    <location>
        <begin position="904"/>
        <end position="979"/>
    </location>
</feature>
<feature type="compositionally biased region" description="Basic and acidic residues" evidence="1">
    <location>
        <begin position="717"/>
        <end position="878"/>
    </location>
</feature>
<proteinExistence type="predicted"/>
<feature type="compositionally biased region" description="Basic and acidic residues" evidence="1">
    <location>
        <begin position="390"/>
        <end position="403"/>
    </location>
</feature>
<feature type="compositionally biased region" description="Basic and acidic residues" evidence="1">
    <location>
        <begin position="366"/>
        <end position="382"/>
    </location>
</feature>
<dbReference type="OrthoDB" id="7430688at2759"/>
<feature type="region of interest" description="Disordered" evidence="1">
    <location>
        <begin position="1073"/>
        <end position="1111"/>
    </location>
</feature>
<feature type="compositionally biased region" description="Polar residues" evidence="1">
    <location>
        <begin position="89"/>
        <end position="122"/>
    </location>
</feature>
<dbReference type="Proteomes" id="UP000322000">
    <property type="component" value="Chromosome 24"/>
</dbReference>
<dbReference type="InParanoid" id="A0A7E5WT63"/>
<feature type="compositionally biased region" description="Basic and acidic residues" evidence="1">
    <location>
        <begin position="558"/>
        <end position="570"/>
    </location>
</feature>
<organism evidence="2 3">
    <name type="scientific">Trichoplusia ni</name>
    <name type="common">Cabbage looper</name>
    <dbReference type="NCBI Taxonomy" id="7111"/>
    <lineage>
        <taxon>Eukaryota</taxon>
        <taxon>Metazoa</taxon>
        <taxon>Ecdysozoa</taxon>
        <taxon>Arthropoda</taxon>
        <taxon>Hexapoda</taxon>
        <taxon>Insecta</taxon>
        <taxon>Pterygota</taxon>
        <taxon>Neoptera</taxon>
        <taxon>Endopterygota</taxon>
        <taxon>Lepidoptera</taxon>
        <taxon>Glossata</taxon>
        <taxon>Ditrysia</taxon>
        <taxon>Noctuoidea</taxon>
        <taxon>Noctuidae</taxon>
        <taxon>Plusiinae</taxon>
        <taxon>Trichoplusia</taxon>
    </lineage>
</organism>
<feature type="compositionally biased region" description="Basic residues" evidence="1">
    <location>
        <begin position="404"/>
        <end position="415"/>
    </location>
</feature>
<dbReference type="KEGG" id="tnl:113505133"/>
<reference evidence="3" key="1">
    <citation type="submission" date="2025-08" db="UniProtKB">
        <authorList>
            <consortium name="RefSeq"/>
        </authorList>
    </citation>
    <scope>IDENTIFICATION</scope>
</reference>
<evidence type="ECO:0000313" key="3">
    <source>
        <dbReference type="RefSeq" id="XP_026743477.1"/>
    </source>
</evidence>
<feature type="region of interest" description="Disordered" evidence="1">
    <location>
        <begin position="78"/>
        <end position="878"/>
    </location>
</feature>
<feature type="compositionally biased region" description="Low complexity" evidence="1">
    <location>
        <begin position="342"/>
        <end position="363"/>
    </location>
</feature>
<feature type="compositionally biased region" description="Low complexity" evidence="1">
    <location>
        <begin position="491"/>
        <end position="503"/>
    </location>
</feature>
<protein>
    <submittedName>
        <fullName evidence="3">Uncharacterized protein LOC113505133 isoform X1</fullName>
    </submittedName>
</protein>
<evidence type="ECO:0000313" key="2">
    <source>
        <dbReference type="Proteomes" id="UP000322000"/>
    </source>
</evidence>
<sequence>MMLTIHGFPTSTKYQDVKLLIKGECNISDFILDNLLNDNEGSKKVRVGLADNAEGYKVMKCLDGYRIQGNHVLKVVPVGKTAPAPPQPNSYDPRSGYSNTPRNEFSNQSRNDYISINPSNDYVNKVPHGHPGPHSQGAPVAPVGSRYYSLGDSYGQGTSGPPRGQHGQPSAQDSMGRPSPWASSGNSTNQWSDNQPMAAQIPQNTFSYNSQPQNVNSSFVPQQHQPNPGPSRPDVRGFNQDRSAPGPAGFQPKNMAPVPPTRPTDSRSRALRSIETVEMGGGHPPDHGRYPGNQPFQQDKPLTIKKDNFQGPTVYNINNPGHTGIHPGDVGRSPPYQSQATPSPWQSQGQQPKQQFPKSSPLPYDKQYDDRKYIDSDNRDPKMQGPRSDPAPDRAYKDYDKRRGFSPRRSPHRRRGSADRRISPSGRRLSPSRVSPARRGSPPGKRVSPLGRRVSPPGRRVSPPGRRVSPPGRRVSPSARRVSPNGRRIMSPGRRISPSGRRPVSPRRRGSPDRRMQGNHPGRRPSPHKRMSPNRRLVSPRTSPGRRNSPHRQPARYSPEHSDKYGQDKLKHVRPAYEPSAHAQIQAKYSGGYRPNVHESVQYPMQGVRQVEQRSSPWQREADDAPSSMKQEDDRPRMPIGRRQMSDLPVDTPRNHSPPRKSRSPLRHDRGSYRDNYKRISPSTHSSRSPSRSWAVEKRRSPEIRDAPPPPSWPEQNLRDNDYSRPSRSNFPDRDQNIKDKNVPVWERPIEKDMDPRVRRIENHERRSFNDEKIRAAKVLAERDLLPHPSHLDKQREPKFATREYPDTERRDNYRRRDESPDRKINLHREDYESARRPRDHEERQHLDDMRRRREPSPRHDSRKDDIPNPNMDKDFEDIYNRALQFKKKAEELRRLGSKKRDDFLEDEVSRSHHSEREREDNRSQRYDDRHRYPEDDQLRQREDRRDVRPRLEPRSDDAQRRDFRREDGPQPSDRDRNARLNIRAKREKAVEEITSKIINRYEYYRNMKGEQKTRVQEELSLAIGRIIHDMFGDNDVSFIEIIIKYQAKYREKDEQKILQDVMASLPSQFRSIKRKASEPTETLSKTARRSQSPQLKQEPAPRPKLSDSNWTLNIMPPEVVSLPIVEVPPGIPQPLPGMPPPMQHAMPGPMPPLMNPAMVPMMVPAPYMHPYEAMPQPLFAPEPVNFQQPFPEKPDTEECYKLYLCKDDFNQITDVQADLLKDFIITRMFSETAQSQGWAPDFTLKGLQSQHRYELLTKDDSSRDWLVNLDFSEFTHFNVLVYTKEELWYERAAIWLPGHSKIARSNRSLVGPLINLKLQNRQVDGINIEKWKFVKKIVTRKGTRLYVDMPPSSARTLEKQKIMLSYDLQKVNVFLKAVAVDKDAFDAGLKEPSVEDPNEIAAAIHNSPMPALTYDPAMVKITLSGCKTLTLTHARKIKEVISYHLFKYLKNDGTSRTDFLKYGFYPPNYFGIIPENDESKKWLYTQNFGKINRLSIVVLGGDENNIPYFRMSVTVPNKTQAVQTHLLLITERLKASNQGVKGINFNLWKPIKIVPEWKKCRYEVDIDIDSLETLSKMKYQLDFVDHLTTHTVYFKSEHSEAKLEEILSKYKSEMTDSYDVANMELDTDSDEDIICLD</sequence>
<feature type="compositionally biased region" description="Low complexity" evidence="1">
    <location>
        <begin position="448"/>
        <end position="484"/>
    </location>
</feature>
<feature type="region of interest" description="Disordered" evidence="1">
    <location>
        <begin position="904"/>
        <end position="982"/>
    </location>
</feature>
<feature type="compositionally biased region" description="Basic and acidic residues" evidence="1">
    <location>
        <begin position="666"/>
        <end position="678"/>
    </location>
</feature>
<keyword evidence="2" id="KW-1185">Reference proteome</keyword>
<accession>A0A7E5WT63</accession>
<dbReference type="GeneID" id="113505133"/>
<dbReference type="RefSeq" id="XP_026743477.1">
    <property type="nucleotide sequence ID" value="XM_026887676.1"/>
</dbReference>
<feature type="compositionally biased region" description="Basic residues" evidence="1">
    <location>
        <begin position="521"/>
        <end position="533"/>
    </location>
</feature>
<gene>
    <name evidence="3" type="primary">LOC113505133</name>
</gene>
<evidence type="ECO:0000256" key="1">
    <source>
        <dbReference type="SAM" id="MobiDB-lite"/>
    </source>
</evidence>
<feature type="compositionally biased region" description="Polar residues" evidence="1">
    <location>
        <begin position="310"/>
        <end position="321"/>
    </location>
</feature>
<name>A0A7E5WT63_TRINI</name>
<feature type="compositionally biased region" description="Polar residues" evidence="1">
    <location>
        <begin position="181"/>
        <end position="226"/>
    </location>
</feature>
<feature type="compositionally biased region" description="Basic and acidic residues" evidence="1">
    <location>
        <begin position="695"/>
        <end position="706"/>
    </location>
</feature>
<feature type="compositionally biased region" description="Low complexity" evidence="1">
    <location>
        <begin position="681"/>
        <end position="693"/>
    </location>
</feature>
<feature type="compositionally biased region" description="Polar residues" evidence="1">
    <location>
        <begin position="1080"/>
        <end position="1096"/>
    </location>
</feature>